<feature type="signal peptide" evidence="1">
    <location>
        <begin position="1"/>
        <end position="16"/>
    </location>
</feature>
<protein>
    <recommendedName>
        <fullName evidence="4">Transporter</fullName>
    </recommendedName>
</protein>
<name>A0A2G8S3K1_9APHY</name>
<evidence type="ECO:0008006" key="4">
    <source>
        <dbReference type="Google" id="ProtNLM"/>
    </source>
</evidence>
<dbReference type="EMBL" id="AYKW01000025">
    <property type="protein sequence ID" value="PIL28307.1"/>
    <property type="molecule type" value="Genomic_DNA"/>
</dbReference>
<organism evidence="2 3">
    <name type="scientific">Ganoderma sinense ZZ0214-1</name>
    <dbReference type="NCBI Taxonomy" id="1077348"/>
    <lineage>
        <taxon>Eukaryota</taxon>
        <taxon>Fungi</taxon>
        <taxon>Dikarya</taxon>
        <taxon>Basidiomycota</taxon>
        <taxon>Agaricomycotina</taxon>
        <taxon>Agaricomycetes</taxon>
        <taxon>Polyporales</taxon>
        <taxon>Polyporaceae</taxon>
        <taxon>Ganoderma</taxon>
    </lineage>
</organism>
<dbReference type="OrthoDB" id="2734101at2759"/>
<evidence type="ECO:0000256" key="1">
    <source>
        <dbReference type="SAM" id="SignalP"/>
    </source>
</evidence>
<keyword evidence="3" id="KW-1185">Reference proteome</keyword>
<reference evidence="2 3" key="1">
    <citation type="journal article" date="2015" name="Sci. Rep.">
        <title>Chromosome-level genome map provides insights into diverse defense mechanisms in the medicinal fungus Ganoderma sinense.</title>
        <authorList>
            <person name="Zhu Y."/>
            <person name="Xu J."/>
            <person name="Sun C."/>
            <person name="Zhou S."/>
            <person name="Xu H."/>
            <person name="Nelson D.R."/>
            <person name="Qian J."/>
            <person name="Song J."/>
            <person name="Luo H."/>
            <person name="Xiang L."/>
            <person name="Li Y."/>
            <person name="Xu Z."/>
            <person name="Ji A."/>
            <person name="Wang L."/>
            <person name="Lu S."/>
            <person name="Hayward A."/>
            <person name="Sun W."/>
            <person name="Li X."/>
            <person name="Schwartz D.C."/>
            <person name="Wang Y."/>
            <person name="Chen S."/>
        </authorList>
    </citation>
    <scope>NUCLEOTIDE SEQUENCE [LARGE SCALE GENOMIC DNA]</scope>
    <source>
        <strain evidence="2 3">ZZ0214-1</strain>
    </source>
</reference>
<dbReference type="InterPro" id="IPR045469">
    <property type="entry name" value="Nis1"/>
</dbReference>
<sequence length="159" mass="16458">MKFALALAAFAASALAQHIEIGAPTNFAEVKAGSKITVEVNRPCVFADPGSRLAICPHWQNSLTGSTEVGIAIGLWPCGASKCASTDVSQVLGTVVYAGAYKAAYDSAQPSQPPHQTFEVTVPASFAKGEVSLGVAHLFLMGAGSEPVYEFVNTTLVVS</sequence>
<keyword evidence="1" id="KW-0732">Signal</keyword>
<feature type="chain" id="PRO_5013567183" description="Transporter" evidence="1">
    <location>
        <begin position="17"/>
        <end position="159"/>
    </location>
</feature>
<dbReference type="Pfam" id="PF19271">
    <property type="entry name" value="Nis1"/>
    <property type="match status" value="1"/>
</dbReference>
<dbReference type="Proteomes" id="UP000230002">
    <property type="component" value="Unassembled WGS sequence"/>
</dbReference>
<evidence type="ECO:0000313" key="2">
    <source>
        <dbReference type="EMBL" id="PIL28307.1"/>
    </source>
</evidence>
<evidence type="ECO:0000313" key="3">
    <source>
        <dbReference type="Proteomes" id="UP000230002"/>
    </source>
</evidence>
<dbReference type="AlphaFoldDB" id="A0A2G8S3K1"/>
<proteinExistence type="predicted"/>
<comment type="caution">
    <text evidence="2">The sequence shown here is derived from an EMBL/GenBank/DDBJ whole genome shotgun (WGS) entry which is preliminary data.</text>
</comment>
<accession>A0A2G8S3K1</accession>
<gene>
    <name evidence="2" type="ORF">GSI_09596</name>
</gene>